<dbReference type="InterPro" id="IPR016187">
    <property type="entry name" value="CTDL_fold"/>
</dbReference>
<gene>
    <name evidence="4" type="ORF">C7416_11463</name>
</gene>
<dbReference type="InterPro" id="IPR042095">
    <property type="entry name" value="SUMF_sf"/>
</dbReference>
<keyword evidence="5" id="KW-1185">Reference proteome</keyword>
<feature type="region of interest" description="Disordered" evidence="1">
    <location>
        <begin position="94"/>
        <end position="157"/>
    </location>
</feature>
<accession>A0A2W7NNU2</accession>
<keyword evidence="2" id="KW-0732">Signal</keyword>
<protein>
    <submittedName>
        <fullName evidence="4">Formylglycine-generating enzyme required for sulfatase activity</fullName>
    </submittedName>
</protein>
<evidence type="ECO:0000313" key="5">
    <source>
        <dbReference type="Proteomes" id="UP000249638"/>
    </source>
</evidence>
<dbReference type="PANTHER" id="PTHR23150">
    <property type="entry name" value="SULFATASE MODIFYING FACTOR 1, 2"/>
    <property type="match status" value="1"/>
</dbReference>
<dbReference type="EMBL" id="QKZN01000014">
    <property type="protein sequence ID" value="PZX22729.1"/>
    <property type="molecule type" value="Genomic_DNA"/>
</dbReference>
<evidence type="ECO:0000256" key="2">
    <source>
        <dbReference type="SAM" id="SignalP"/>
    </source>
</evidence>
<sequence>MWRNLPVVRVAAMIPVAAVAALLATAMPAAGESMQARTLLAGIMPKNTDEQYELSFWESIKNSNHAADYEAYLKQYPNGRFAGLARARIERLGGSAPAPKAQAPAPQPRAGATGSGQASRSPAPATASAPPAKAAPPAAARPSTPAPAPAPRAAGDGVVSTTLRTAEIRDCPACPALVTVPAGSFTMGSNASDPAEKPPHQVAIAQPFAIGRYEVTVEQWNACADAGGCQRIPTVADSAKNAPVRDVSWDDAQQYVAWLSKTTGKSYRLPTEAEWEYAARGGSATTYWWGDQMRKGNANCKDCGDPWSQDAPAPVGSFAANPYGLHDVNGSVWEWVADCWHSSYKGAPADGRAWNENACGARVIRGGSWREGASYMVSSTRFKYSPSVRQSQNGFRVARDMK</sequence>
<dbReference type="AlphaFoldDB" id="A0A2W7NNU2"/>
<feature type="compositionally biased region" description="Low complexity" evidence="1">
    <location>
        <begin position="96"/>
        <end position="143"/>
    </location>
</feature>
<name>A0A2W7NNU2_9BURK</name>
<feature type="signal peptide" evidence="2">
    <location>
        <begin position="1"/>
        <end position="20"/>
    </location>
</feature>
<dbReference type="Gene3D" id="3.90.1580.10">
    <property type="entry name" value="paralog of FGE (formylglycine-generating enzyme)"/>
    <property type="match status" value="1"/>
</dbReference>
<reference evidence="4" key="1">
    <citation type="submission" date="2018-06" db="EMBL/GenBank/DDBJ databases">
        <title>Genomic Encyclopedia of Type Strains, Phase IV (KMG-V): Genome sequencing to study the core and pangenomes of soil and plant-associated prokaryotes.</title>
        <authorList>
            <person name="Whitman W."/>
        </authorList>
    </citation>
    <scope>NUCLEOTIDE SEQUENCE [LARGE SCALE GENOMIC DNA]</scope>
    <source>
        <strain evidence="4">MLR2-44</strain>
    </source>
</reference>
<organism evidence="4 5">
    <name type="scientific">Cupriavidus phytorum</name>
    <dbReference type="NCBI Taxonomy" id="3024399"/>
    <lineage>
        <taxon>Bacteria</taxon>
        <taxon>Pseudomonadati</taxon>
        <taxon>Pseudomonadota</taxon>
        <taxon>Betaproteobacteria</taxon>
        <taxon>Burkholderiales</taxon>
        <taxon>Burkholderiaceae</taxon>
        <taxon>Cupriavidus</taxon>
    </lineage>
</organism>
<evidence type="ECO:0000256" key="1">
    <source>
        <dbReference type="SAM" id="MobiDB-lite"/>
    </source>
</evidence>
<dbReference type="GO" id="GO:0120147">
    <property type="term" value="F:formylglycine-generating oxidase activity"/>
    <property type="evidence" value="ECO:0007669"/>
    <property type="project" value="TreeGrafter"/>
</dbReference>
<dbReference type="PANTHER" id="PTHR23150:SF35">
    <property type="entry name" value="BLL6746 PROTEIN"/>
    <property type="match status" value="1"/>
</dbReference>
<evidence type="ECO:0000259" key="3">
    <source>
        <dbReference type="Pfam" id="PF03781"/>
    </source>
</evidence>
<feature type="domain" description="Sulfatase-modifying factor enzyme-like" evidence="3">
    <location>
        <begin position="174"/>
        <end position="399"/>
    </location>
</feature>
<dbReference type="Pfam" id="PF03781">
    <property type="entry name" value="FGE-sulfatase"/>
    <property type="match status" value="1"/>
</dbReference>
<dbReference type="InterPro" id="IPR005532">
    <property type="entry name" value="SUMF_dom"/>
</dbReference>
<dbReference type="SUPFAM" id="SSF56436">
    <property type="entry name" value="C-type lectin-like"/>
    <property type="match status" value="1"/>
</dbReference>
<proteinExistence type="predicted"/>
<feature type="chain" id="PRO_5016141647" evidence="2">
    <location>
        <begin position="21"/>
        <end position="402"/>
    </location>
</feature>
<dbReference type="InterPro" id="IPR051043">
    <property type="entry name" value="Sulfatase_Mod_Factor_Kinase"/>
</dbReference>
<dbReference type="Proteomes" id="UP000249638">
    <property type="component" value="Unassembled WGS sequence"/>
</dbReference>
<evidence type="ECO:0000313" key="4">
    <source>
        <dbReference type="EMBL" id="PZX22729.1"/>
    </source>
</evidence>
<comment type="caution">
    <text evidence="4">The sequence shown here is derived from an EMBL/GenBank/DDBJ whole genome shotgun (WGS) entry which is preliminary data.</text>
</comment>